<dbReference type="InterPro" id="IPR036396">
    <property type="entry name" value="Cyt_P450_sf"/>
</dbReference>
<dbReference type="AlphaFoldDB" id="A0AAV8VZL9"/>
<dbReference type="PRINTS" id="PR00385">
    <property type="entry name" value="P450"/>
</dbReference>
<keyword evidence="13" id="KW-0503">Monooxygenase</keyword>
<keyword evidence="7 15" id="KW-0479">Metal-binding</keyword>
<dbReference type="SUPFAM" id="SSF48264">
    <property type="entry name" value="Cytochrome P450"/>
    <property type="match status" value="1"/>
</dbReference>
<evidence type="ECO:0000313" key="20">
    <source>
        <dbReference type="EMBL" id="KAJ8919515.1"/>
    </source>
</evidence>
<dbReference type="Gene3D" id="2.30.39.10">
    <property type="entry name" value="Alpha-1-antitrypsin, domain 1"/>
    <property type="match status" value="2"/>
</dbReference>
<comment type="cofactor">
    <cofactor evidence="1 15">
        <name>heme</name>
        <dbReference type="ChEBI" id="CHEBI:30413"/>
    </cofactor>
</comment>
<comment type="caution">
    <text evidence="20">The sequence shown here is derived from an EMBL/GenBank/DDBJ whole genome shotgun (WGS) entry which is preliminary data.</text>
</comment>
<dbReference type="InterPro" id="IPR023796">
    <property type="entry name" value="Serpin_dom"/>
</dbReference>
<dbReference type="InterPro" id="IPR001128">
    <property type="entry name" value="Cyt_P450"/>
</dbReference>
<comment type="similarity">
    <text evidence="16">Belongs to the serpin family.</text>
</comment>
<dbReference type="PANTHER" id="PTHR24292">
    <property type="entry name" value="CYTOCHROME P450"/>
    <property type="match status" value="1"/>
</dbReference>
<dbReference type="SMART" id="SM00093">
    <property type="entry name" value="SERPIN"/>
    <property type="match status" value="1"/>
</dbReference>
<keyword evidence="8" id="KW-0256">Endoplasmic reticulum</keyword>
<dbReference type="FunFam" id="2.30.39.10:FF:000035">
    <property type="entry name" value="Serine protease inhibitor (serpin) 16"/>
    <property type="match status" value="1"/>
</dbReference>
<evidence type="ECO:0000256" key="14">
    <source>
        <dbReference type="ARBA" id="ARBA00023136"/>
    </source>
</evidence>
<name>A0AAV8VZL9_9CUCU</name>
<dbReference type="InterPro" id="IPR042178">
    <property type="entry name" value="Serpin_sf_1"/>
</dbReference>
<dbReference type="Gene3D" id="1.10.630.10">
    <property type="entry name" value="Cytochrome P450"/>
    <property type="match status" value="1"/>
</dbReference>
<dbReference type="InterPro" id="IPR036186">
    <property type="entry name" value="Serpin_sf"/>
</dbReference>
<evidence type="ECO:0000256" key="18">
    <source>
        <dbReference type="SAM" id="SignalP"/>
    </source>
</evidence>
<evidence type="ECO:0000256" key="6">
    <source>
        <dbReference type="ARBA" id="ARBA00022690"/>
    </source>
</evidence>
<dbReference type="PANTHER" id="PTHR24292:SF54">
    <property type="entry name" value="CYP9F3-RELATED"/>
    <property type="match status" value="1"/>
</dbReference>
<evidence type="ECO:0000256" key="4">
    <source>
        <dbReference type="ARBA" id="ARBA00010617"/>
    </source>
</evidence>
<evidence type="ECO:0000259" key="19">
    <source>
        <dbReference type="SMART" id="SM00093"/>
    </source>
</evidence>
<evidence type="ECO:0000256" key="7">
    <source>
        <dbReference type="ARBA" id="ARBA00022723"/>
    </source>
</evidence>
<dbReference type="GO" id="GO:0005576">
    <property type="term" value="C:extracellular region"/>
    <property type="evidence" value="ECO:0007669"/>
    <property type="project" value="UniProtKB-ARBA"/>
</dbReference>
<dbReference type="GO" id="GO:0004867">
    <property type="term" value="F:serine-type endopeptidase inhibitor activity"/>
    <property type="evidence" value="ECO:0007669"/>
    <property type="project" value="UniProtKB-KW"/>
</dbReference>
<dbReference type="GO" id="GO:0020037">
    <property type="term" value="F:heme binding"/>
    <property type="evidence" value="ECO:0007669"/>
    <property type="project" value="InterPro"/>
</dbReference>
<dbReference type="InterPro" id="IPR017972">
    <property type="entry name" value="Cyt_P450_CS"/>
</dbReference>
<evidence type="ECO:0000256" key="16">
    <source>
        <dbReference type="RuleBase" id="RU000411"/>
    </source>
</evidence>
<dbReference type="GO" id="GO:0045861">
    <property type="term" value="P:negative regulation of proteolysis"/>
    <property type="evidence" value="ECO:0007669"/>
    <property type="project" value="UniProtKB-ARBA"/>
</dbReference>
<evidence type="ECO:0000256" key="12">
    <source>
        <dbReference type="ARBA" id="ARBA00023004"/>
    </source>
</evidence>
<organism evidence="20 21">
    <name type="scientific">Exocentrus adspersus</name>
    <dbReference type="NCBI Taxonomy" id="1586481"/>
    <lineage>
        <taxon>Eukaryota</taxon>
        <taxon>Metazoa</taxon>
        <taxon>Ecdysozoa</taxon>
        <taxon>Arthropoda</taxon>
        <taxon>Hexapoda</taxon>
        <taxon>Insecta</taxon>
        <taxon>Pterygota</taxon>
        <taxon>Neoptera</taxon>
        <taxon>Endopterygota</taxon>
        <taxon>Coleoptera</taxon>
        <taxon>Polyphaga</taxon>
        <taxon>Cucujiformia</taxon>
        <taxon>Chrysomeloidea</taxon>
        <taxon>Cerambycidae</taxon>
        <taxon>Lamiinae</taxon>
        <taxon>Acanthocinini</taxon>
        <taxon>Exocentrus</taxon>
    </lineage>
</organism>
<keyword evidence="9" id="KW-0492">Microsome</keyword>
<proteinExistence type="inferred from homology"/>
<dbReference type="Pfam" id="PF00067">
    <property type="entry name" value="p450"/>
    <property type="match status" value="1"/>
</dbReference>
<feature type="chain" id="PRO_5043664522" description="Serpin domain-containing protein" evidence="18">
    <location>
        <begin position="17"/>
        <end position="1052"/>
    </location>
</feature>
<dbReference type="Gene3D" id="3.30.497.10">
    <property type="entry name" value="Antithrombin, subunit I, domain 2"/>
    <property type="match status" value="1"/>
</dbReference>
<dbReference type="PROSITE" id="PS00086">
    <property type="entry name" value="CYTOCHROME_P450"/>
    <property type="match status" value="1"/>
</dbReference>
<evidence type="ECO:0000256" key="13">
    <source>
        <dbReference type="ARBA" id="ARBA00023033"/>
    </source>
</evidence>
<feature type="domain" description="Serpin" evidence="19">
    <location>
        <begin position="72"/>
        <end position="519"/>
    </location>
</feature>
<keyword evidence="12 15" id="KW-0408">Iron</keyword>
<feature type="signal peptide" evidence="18">
    <location>
        <begin position="1"/>
        <end position="16"/>
    </location>
</feature>
<evidence type="ECO:0000256" key="1">
    <source>
        <dbReference type="ARBA" id="ARBA00001971"/>
    </source>
</evidence>
<keyword evidence="21" id="KW-1185">Reference proteome</keyword>
<dbReference type="CDD" id="cd11056">
    <property type="entry name" value="CYP6-like"/>
    <property type="match status" value="1"/>
</dbReference>
<keyword evidence="5 15" id="KW-0349">Heme</keyword>
<dbReference type="GO" id="GO:0016705">
    <property type="term" value="F:oxidoreductase activity, acting on paired donors, with incorporation or reduction of molecular oxygen"/>
    <property type="evidence" value="ECO:0007669"/>
    <property type="project" value="InterPro"/>
</dbReference>
<feature type="binding site" description="axial binding residue" evidence="15">
    <location>
        <position position="1000"/>
    </location>
    <ligand>
        <name>heme</name>
        <dbReference type="ChEBI" id="CHEBI:30413"/>
    </ligand>
    <ligandPart>
        <name>Fe</name>
        <dbReference type="ChEBI" id="CHEBI:18248"/>
    </ligandPart>
</feature>
<dbReference type="GO" id="GO:0005506">
    <property type="term" value="F:iron ion binding"/>
    <property type="evidence" value="ECO:0007669"/>
    <property type="project" value="InterPro"/>
</dbReference>
<dbReference type="InterPro" id="IPR002401">
    <property type="entry name" value="Cyt_P450_E_grp-I"/>
</dbReference>
<evidence type="ECO:0000256" key="5">
    <source>
        <dbReference type="ARBA" id="ARBA00022617"/>
    </source>
</evidence>
<keyword evidence="17" id="KW-0812">Transmembrane</keyword>
<keyword evidence="14 17" id="KW-0472">Membrane</keyword>
<evidence type="ECO:0000256" key="8">
    <source>
        <dbReference type="ARBA" id="ARBA00022824"/>
    </source>
</evidence>
<comment type="subcellular location">
    <subcellularLocation>
        <location evidence="3">Endoplasmic reticulum membrane</location>
        <topology evidence="3">Peripheral membrane protein</topology>
    </subcellularLocation>
    <subcellularLocation>
        <location evidence="2">Microsome membrane</location>
        <topology evidence="2">Peripheral membrane protein</topology>
    </subcellularLocation>
</comment>
<evidence type="ECO:0000256" key="15">
    <source>
        <dbReference type="PIRSR" id="PIRSR602401-1"/>
    </source>
</evidence>
<evidence type="ECO:0000256" key="9">
    <source>
        <dbReference type="ARBA" id="ARBA00022848"/>
    </source>
</evidence>
<dbReference type="GO" id="GO:0005789">
    <property type="term" value="C:endoplasmic reticulum membrane"/>
    <property type="evidence" value="ECO:0007669"/>
    <property type="project" value="UniProtKB-SubCell"/>
</dbReference>
<gene>
    <name evidence="20" type="ORF">NQ315_002136</name>
</gene>
<dbReference type="InterPro" id="IPR050476">
    <property type="entry name" value="Insect_CytP450_Detox"/>
</dbReference>
<evidence type="ECO:0000256" key="11">
    <source>
        <dbReference type="ARBA" id="ARBA00023002"/>
    </source>
</evidence>
<dbReference type="SUPFAM" id="SSF56574">
    <property type="entry name" value="Serpins"/>
    <property type="match status" value="1"/>
</dbReference>
<dbReference type="GO" id="GO:0004497">
    <property type="term" value="F:monooxygenase activity"/>
    <property type="evidence" value="ECO:0007669"/>
    <property type="project" value="UniProtKB-KW"/>
</dbReference>
<comment type="similarity">
    <text evidence="4">Belongs to the cytochrome P450 family.</text>
</comment>
<accession>A0AAV8VZL9</accession>
<evidence type="ECO:0000256" key="2">
    <source>
        <dbReference type="ARBA" id="ARBA00004174"/>
    </source>
</evidence>
<dbReference type="FunFam" id="1.10.630.10:FF:000042">
    <property type="entry name" value="Cytochrome P450"/>
    <property type="match status" value="1"/>
</dbReference>
<evidence type="ECO:0000256" key="3">
    <source>
        <dbReference type="ARBA" id="ARBA00004406"/>
    </source>
</evidence>
<dbReference type="Proteomes" id="UP001159042">
    <property type="component" value="Unassembled WGS sequence"/>
</dbReference>
<dbReference type="EMBL" id="JANEYG010000017">
    <property type="protein sequence ID" value="KAJ8919515.1"/>
    <property type="molecule type" value="Genomic_DNA"/>
</dbReference>
<dbReference type="Pfam" id="PF00079">
    <property type="entry name" value="Serpin"/>
    <property type="match status" value="2"/>
</dbReference>
<evidence type="ECO:0000313" key="21">
    <source>
        <dbReference type="Proteomes" id="UP001159042"/>
    </source>
</evidence>
<protein>
    <recommendedName>
        <fullName evidence="19">Serpin domain-containing protein</fullName>
    </recommendedName>
</protein>
<evidence type="ECO:0000256" key="17">
    <source>
        <dbReference type="SAM" id="Phobius"/>
    </source>
</evidence>
<keyword evidence="18" id="KW-0732">Signal</keyword>
<sequence>MFPVLVLAILPWCTLAQNGETLFFPDEQGGLINTDNSIKLPPNLNLTEIRGTTIYENFVDKIIAGGISKLTLAINKALLHQTSSDKENVVFAPVSISGALALILLGSNGGTFEEITSVLGLATGIDIKSKSLQVHEQFGRMIEKLERAPGPGQQINFAAAVFVQNNYPIRSIYEQTARDLYGSEVLNVDFRSNPGKAQEVINSWVIEKTNGKIRHILGEEPSPETRVIIASAMYFKALWEKPFFEGTTTRRPFYPDGRKSPTSIEVEMMANGGDFPYFKDHTLNCEVMGFPYEGNASIMYVVMPSGSNARKLRQLEESLTPSDLQGLADKTVYTRAVLLFPKMRIESTIDLKSSLELLGVKSLFVPSRANLALLSAGEGTNNAPVTQDRFSDAVDCSLNGTDATHNNTKEKLVKELDGKVGRRIVISSRTSETIDNLRRLINQQSTDNSYQNPGLYADKVIHKVYMDITETGTEAAASTSVSLSRDGGRVTFRVDVPFFFFIRHEETKTLLFWGSGLDKVVVSGIDIPINAGMLLLVAFLLTCVAYLWANYYKTLCYWKSKGIKYVTPFPIFGNSLPTLLQSVTYSEYVVDLYKKFPEERYCGTFQYSQPILLLRDLKLIKRVFTREFETFSDHPLPSEPDEGTLWGKNLFAANGDRWKHLRQTISPAFTSTKLKSMFELMDVCALQLIEYLNEQNRDVVEVELRDIFKRFSSDVITSIAFGAETNSFKDKNNDFMKMGAELTNFGGMQKLKRLLYTANPKITRLLNIKMHPDNVSTFFRKLVKDSIKQREENKASGRPDYIQYLLECRRGQEPTTSVGGVGEEEFSVTEEASFCVGNRKFALELTDDDITAQALDFFYGGFYSTASFMYFCVYELAINWEIQDKLRSEVDAALEASGGSITYDVLSRMKYLDMVISETLRKWPTATWIDRKSNKPIVIEPENTKETPLDLESGTFLRFIETPNTGPIPKKFDPERFGDGNRSQICSFSFLPFGAGPRSCVGSRFAIMEAKLIIVRLVSLYEVIPTEKSIVAKNPYLTSANSFWFGFKKRCP</sequence>
<evidence type="ECO:0000256" key="10">
    <source>
        <dbReference type="ARBA" id="ARBA00022900"/>
    </source>
</evidence>
<dbReference type="InterPro" id="IPR042185">
    <property type="entry name" value="Serpin_sf_2"/>
</dbReference>
<keyword evidence="11" id="KW-0560">Oxidoreductase</keyword>
<reference evidence="20 21" key="1">
    <citation type="journal article" date="2023" name="Insect Mol. Biol.">
        <title>Genome sequencing provides insights into the evolution of gene families encoding plant cell wall-degrading enzymes in longhorned beetles.</title>
        <authorList>
            <person name="Shin N.R."/>
            <person name="Okamura Y."/>
            <person name="Kirsch R."/>
            <person name="Pauchet Y."/>
        </authorList>
    </citation>
    <scope>NUCLEOTIDE SEQUENCE [LARGE SCALE GENOMIC DNA]</scope>
    <source>
        <strain evidence="20">EAD_L_NR</strain>
    </source>
</reference>
<keyword evidence="17" id="KW-1133">Transmembrane helix</keyword>
<dbReference type="PRINTS" id="PR00463">
    <property type="entry name" value="EP450I"/>
</dbReference>
<keyword evidence="6" id="KW-0646">Protease inhibitor</keyword>
<feature type="transmembrane region" description="Helical" evidence="17">
    <location>
        <begin position="529"/>
        <end position="549"/>
    </location>
</feature>
<keyword evidence="10" id="KW-0722">Serine protease inhibitor</keyword>